<dbReference type="NCBIfam" id="NF041384">
    <property type="entry name" value="YHS_seleno_dom"/>
    <property type="match status" value="1"/>
</dbReference>
<dbReference type="RefSeq" id="WP_160177899.1">
    <property type="nucleotide sequence ID" value="NZ_CP047656.1"/>
</dbReference>
<evidence type="ECO:0000313" key="2">
    <source>
        <dbReference type="EMBL" id="QHJ09959.1"/>
    </source>
</evidence>
<evidence type="ECO:0000313" key="3">
    <source>
        <dbReference type="Proteomes" id="UP000464524"/>
    </source>
</evidence>
<feature type="chain" id="PRO_5032437224" description="YHS domain protein" evidence="1">
    <location>
        <begin position="25"/>
        <end position="155"/>
    </location>
</feature>
<dbReference type="OrthoDB" id="344729at2"/>
<organism evidence="2 3">
    <name type="scientific">Paraglaciecola mesophila</name>
    <dbReference type="NCBI Taxonomy" id="197222"/>
    <lineage>
        <taxon>Bacteria</taxon>
        <taxon>Pseudomonadati</taxon>
        <taxon>Pseudomonadota</taxon>
        <taxon>Gammaproteobacteria</taxon>
        <taxon>Alteromonadales</taxon>
        <taxon>Alteromonadaceae</taxon>
        <taxon>Paraglaciecola</taxon>
    </lineage>
</organism>
<evidence type="ECO:0008006" key="4">
    <source>
        <dbReference type="Google" id="ProtNLM"/>
    </source>
</evidence>
<dbReference type="AlphaFoldDB" id="A0A857JD57"/>
<evidence type="ECO:0000256" key="1">
    <source>
        <dbReference type="SAM" id="SignalP"/>
    </source>
</evidence>
<proteinExistence type="predicted"/>
<name>A0A857JD57_9ALTE</name>
<sequence>MKKRFTLKALFTAVAITASSFSFAGVDTQTDSNDVILAGHDAVAYFTQNKPVLGQAQYTAVHDDAIYRFSSAQNRDAFNANPEKYAPAYGGFCAFGATFGKKFDIDGKAFEIVDGKLYVNKNPEVYKAWKKDIPKHLIEANEQWPSIEFTPSGEL</sequence>
<feature type="signal peptide" evidence="1">
    <location>
        <begin position="1"/>
        <end position="24"/>
    </location>
</feature>
<keyword evidence="1" id="KW-0732">Signal</keyword>
<reference evidence="2 3" key="1">
    <citation type="submission" date="2019-12" db="EMBL/GenBank/DDBJ databases">
        <title>Genome sequencing and assembly of endphytes of Porphyra tenera.</title>
        <authorList>
            <person name="Park J.M."/>
            <person name="Shin R."/>
            <person name="Jo S.H."/>
        </authorList>
    </citation>
    <scope>NUCLEOTIDE SEQUENCE [LARGE SCALE GENOMIC DNA]</scope>
    <source>
        <strain evidence="2 3">GPM4</strain>
    </source>
</reference>
<dbReference type="EMBL" id="CP047656">
    <property type="protein sequence ID" value="QHJ09959.1"/>
    <property type="molecule type" value="Genomic_DNA"/>
</dbReference>
<accession>A0A857JD57</accession>
<dbReference type="KEGG" id="pmes:FX988_00167"/>
<dbReference type="Proteomes" id="UP000464524">
    <property type="component" value="Chromosome"/>
</dbReference>
<protein>
    <recommendedName>
        <fullName evidence="4">YHS domain protein</fullName>
    </recommendedName>
</protein>
<gene>
    <name evidence="2" type="ORF">FX988_00167</name>
</gene>
<keyword evidence="3" id="KW-1185">Reference proteome</keyword>